<evidence type="ECO:0000256" key="1">
    <source>
        <dbReference type="ARBA" id="ARBA00022723"/>
    </source>
</evidence>
<evidence type="ECO:0000313" key="5">
    <source>
        <dbReference type="Proteomes" id="UP000019249"/>
    </source>
</evidence>
<keyword evidence="5" id="KW-1185">Reference proteome</keyword>
<name>A0ABN0RH17_9LIST</name>
<dbReference type="Gene3D" id="3.20.20.370">
    <property type="entry name" value="Glycoside hydrolase/deacetylase"/>
    <property type="match status" value="1"/>
</dbReference>
<dbReference type="InterPro" id="IPR011330">
    <property type="entry name" value="Glyco_hydro/deAcase_b/a-brl"/>
</dbReference>
<dbReference type="Pfam" id="PF01522">
    <property type="entry name" value="Polysacc_deac_1"/>
    <property type="match status" value="1"/>
</dbReference>
<dbReference type="PANTHER" id="PTHR10587">
    <property type="entry name" value="GLYCOSYL TRANSFERASE-RELATED"/>
    <property type="match status" value="1"/>
</dbReference>
<reference evidence="4 5" key="1">
    <citation type="journal article" date="2014" name="Int. J. Syst. Evol. Microbiol.">
        <title>Listeria floridensis sp. nov., Listeria aquatica sp. nov., Listeria cornellensis sp. nov., Listeria riparia sp. nov. and Listeria grandensis sp. nov., from agricultural and natural environments.</title>
        <authorList>
            <person name="den Bakker H.C."/>
            <person name="Warchocki S."/>
            <person name="Wright E.M."/>
            <person name="Allred A.F."/>
            <person name="Ahlstrom C."/>
            <person name="Manuel C.S."/>
            <person name="Stasiewicz M.J."/>
            <person name="Burrell A."/>
            <person name="Roof S."/>
            <person name="Strawn L."/>
            <person name="Fortes E.D."/>
            <person name="Nightingale K.K."/>
            <person name="Kephart D."/>
            <person name="Wiedmann M."/>
        </authorList>
    </citation>
    <scope>NUCLEOTIDE SEQUENCE [LARGE SCALE GENOMIC DNA]</scope>
    <source>
        <strain evidence="4 5">FSL S10-1187</strain>
    </source>
</reference>
<dbReference type="CDD" id="cd10954">
    <property type="entry name" value="CE4_CtAXE_like"/>
    <property type="match status" value="1"/>
</dbReference>
<dbReference type="RefSeq" id="WP_051993507.1">
    <property type="nucleotide sequence ID" value="NZ_AODF01000007.1"/>
</dbReference>
<evidence type="ECO:0000313" key="4">
    <source>
        <dbReference type="EMBL" id="EUJ33190.1"/>
    </source>
</evidence>
<dbReference type="EMBL" id="AODF01000007">
    <property type="protein sequence ID" value="EUJ33190.1"/>
    <property type="molecule type" value="Genomic_DNA"/>
</dbReference>
<dbReference type="InterPro" id="IPR002509">
    <property type="entry name" value="NODB_dom"/>
</dbReference>
<accession>A0ABN0RH17</accession>
<protein>
    <submittedName>
        <fullName evidence="4">Endo-1,4-beta-xylanase</fullName>
    </submittedName>
</protein>
<evidence type="ECO:0000259" key="3">
    <source>
        <dbReference type="PROSITE" id="PS51677"/>
    </source>
</evidence>
<gene>
    <name evidence="4" type="ORF">MFLO_04625</name>
</gene>
<organism evidence="4 5">
    <name type="scientific">Listeria floridensis FSL S10-1187</name>
    <dbReference type="NCBI Taxonomy" id="1265817"/>
    <lineage>
        <taxon>Bacteria</taxon>
        <taxon>Bacillati</taxon>
        <taxon>Bacillota</taxon>
        <taxon>Bacilli</taxon>
        <taxon>Bacillales</taxon>
        <taxon>Listeriaceae</taxon>
        <taxon>Listeria</taxon>
    </lineage>
</organism>
<proteinExistence type="predicted"/>
<comment type="caution">
    <text evidence="4">The sequence shown here is derived from an EMBL/GenBank/DDBJ whole genome shotgun (WGS) entry which is preliminary data.</text>
</comment>
<dbReference type="PROSITE" id="PS51677">
    <property type="entry name" value="NODB"/>
    <property type="match status" value="1"/>
</dbReference>
<dbReference type="Proteomes" id="UP000019249">
    <property type="component" value="Unassembled WGS sequence"/>
</dbReference>
<feature type="domain" description="NodB homology" evidence="3">
    <location>
        <begin position="108"/>
        <end position="282"/>
    </location>
</feature>
<dbReference type="PANTHER" id="PTHR10587:SF133">
    <property type="entry name" value="CHITIN DEACETYLASE 1-RELATED"/>
    <property type="match status" value="1"/>
</dbReference>
<evidence type="ECO:0000256" key="2">
    <source>
        <dbReference type="ARBA" id="ARBA00022801"/>
    </source>
</evidence>
<sequence>MLSLRDVLNRQPDALLELKRKMQETLIATGKIPLEKIGALGEASYPENLDETDIAITDTELSVPISIPGFAKIKQVAIPLSSFAAYVDPHHLPAGIEPPAPHQMVSGKKIALTFDDGPSAKVTPRILATLKKYQAKATFFVLGSEVAEHPGLVKAELDAGHQVANHSWSHPQLTKLSDRDVAEQILKTQMVVYQQTGYFPELVRPPYGAVHKNTALAIGLPIAQWSEDTEDWKYKSGRHVTNKIVSSAYDGGMILMHDIHPTTADGLDAALKKLKELGYQFVTVDELLQEKPEIGHQYFDATDERAVK</sequence>
<dbReference type="InterPro" id="IPR050248">
    <property type="entry name" value="Polysacc_deacetylase_ArnD"/>
</dbReference>
<keyword evidence="1" id="KW-0479">Metal-binding</keyword>
<keyword evidence="2" id="KW-0378">Hydrolase</keyword>
<dbReference type="SUPFAM" id="SSF88713">
    <property type="entry name" value="Glycoside hydrolase/deacetylase"/>
    <property type="match status" value="1"/>
</dbReference>